<reference evidence="2 3" key="1">
    <citation type="submission" date="2013-03" db="EMBL/GenBank/DDBJ databases">
        <title>The Genome Sequence of Capronia coronata CBS 617.96.</title>
        <authorList>
            <consortium name="The Broad Institute Genomics Platform"/>
            <person name="Cuomo C."/>
            <person name="de Hoog S."/>
            <person name="Gorbushina A."/>
            <person name="Walker B."/>
            <person name="Young S.K."/>
            <person name="Zeng Q."/>
            <person name="Gargeya S."/>
            <person name="Fitzgerald M."/>
            <person name="Haas B."/>
            <person name="Abouelleil A."/>
            <person name="Allen A.W."/>
            <person name="Alvarado L."/>
            <person name="Arachchi H.M."/>
            <person name="Berlin A.M."/>
            <person name="Chapman S.B."/>
            <person name="Gainer-Dewar J."/>
            <person name="Goldberg J."/>
            <person name="Griggs A."/>
            <person name="Gujja S."/>
            <person name="Hansen M."/>
            <person name="Howarth C."/>
            <person name="Imamovic A."/>
            <person name="Ireland A."/>
            <person name="Larimer J."/>
            <person name="McCowan C."/>
            <person name="Murphy C."/>
            <person name="Pearson M."/>
            <person name="Poon T.W."/>
            <person name="Priest M."/>
            <person name="Roberts A."/>
            <person name="Saif S."/>
            <person name="Shea T."/>
            <person name="Sisk P."/>
            <person name="Sykes S."/>
            <person name="Wortman J."/>
            <person name="Nusbaum C."/>
            <person name="Birren B."/>
        </authorList>
    </citation>
    <scope>NUCLEOTIDE SEQUENCE [LARGE SCALE GENOMIC DNA]</scope>
    <source>
        <strain evidence="2 3">CBS 617.96</strain>
    </source>
</reference>
<dbReference type="EMBL" id="AMWN01000002">
    <property type="protein sequence ID" value="EXJ94586.1"/>
    <property type="molecule type" value="Genomic_DNA"/>
</dbReference>
<dbReference type="GeneID" id="19157879"/>
<feature type="region of interest" description="Disordered" evidence="1">
    <location>
        <begin position="36"/>
        <end position="87"/>
    </location>
</feature>
<feature type="compositionally biased region" description="Polar residues" evidence="1">
    <location>
        <begin position="36"/>
        <end position="50"/>
    </location>
</feature>
<dbReference type="HOGENOM" id="CLU_048785_0_0_1"/>
<comment type="caution">
    <text evidence="2">The sequence shown here is derived from an EMBL/GenBank/DDBJ whole genome shotgun (WGS) entry which is preliminary data.</text>
</comment>
<dbReference type="AlphaFoldDB" id="W9YZ68"/>
<evidence type="ECO:0000313" key="2">
    <source>
        <dbReference type="EMBL" id="EXJ94586.1"/>
    </source>
</evidence>
<evidence type="ECO:0008006" key="4">
    <source>
        <dbReference type="Google" id="ProtNLM"/>
    </source>
</evidence>
<name>W9YZ68_9EURO</name>
<dbReference type="OrthoDB" id="73691at2759"/>
<accession>W9YZ68</accession>
<keyword evidence="3" id="KW-1185">Reference proteome</keyword>
<gene>
    <name evidence="2" type="ORF">A1O1_02982</name>
</gene>
<organism evidence="2 3">
    <name type="scientific">Capronia coronata CBS 617.96</name>
    <dbReference type="NCBI Taxonomy" id="1182541"/>
    <lineage>
        <taxon>Eukaryota</taxon>
        <taxon>Fungi</taxon>
        <taxon>Dikarya</taxon>
        <taxon>Ascomycota</taxon>
        <taxon>Pezizomycotina</taxon>
        <taxon>Eurotiomycetes</taxon>
        <taxon>Chaetothyriomycetidae</taxon>
        <taxon>Chaetothyriales</taxon>
        <taxon>Herpotrichiellaceae</taxon>
        <taxon>Capronia</taxon>
    </lineage>
</organism>
<dbReference type="RefSeq" id="XP_007722080.1">
    <property type="nucleotide sequence ID" value="XM_007723890.1"/>
</dbReference>
<proteinExistence type="predicted"/>
<sequence length="429" mass="49445">MSTNFLQCRRAATFPHRKPKHYCIGPNASLSATLLRRQNSTSTQPSRSGGQNPGKRLEELFPELFSPKPRHKGLNLSPENPRNGFPSDLSCLRPPVLEYVEDPTPGPDGSIPIAQRLKYWQRLAKTHYRFYKEGVIKVWHNQKERRKILQRLGPTWGKPQLLHVCAMLGREREPKDGAPPKLTRKEYHLCLRTRSDIHRLIPFSVVLVIFGEWTPLVIPLAFIPETCHRPKDQIKIVSRWCKRSEHFISKFDDKIDHAVADKSDKDPAPWAQTLFYRYLLWGYTANATFSIKLLPYIPIKWSAWLASRGQTFIPRHNEILADTVMIMREGGFRKLSAEDIVEYCMKCGSTQFLAQARLALSNGVHPANEAMRKHMVPILEAHARRMLDVDWTRLDPGFWWLQERHVRSGGDPSAPDAWAIEPIKKQHPA</sequence>
<evidence type="ECO:0000256" key="1">
    <source>
        <dbReference type="SAM" id="MobiDB-lite"/>
    </source>
</evidence>
<dbReference type="STRING" id="1182541.W9YZ68"/>
<protein>
    <recommendedName>
        <fullName evidence="4">Letm1 RBD domain-containing protein</fullName>
    </recommendedName>
</protein>
<evidence type="ECO:0000313" key="3">
    <source>
        <dbReference type="Proteomes" id="UP000019484"/>
    </source>
</evidence>
<feature type="region of interest" description="Disordered" evidence="1">
    <location>
        <begin position="407"/>
        <end position="429"/>
    </location>
</feature>
<dbReference type="Proteomes" id="UP000019484">
    <property type="component" value="Unassembled WGS sequence"/>
</dbReference>